<reference evidence="1" key="1">
    <citation type="journal article" date="2022" name="bioRxiv">
        <title>Population genetic analysis of Ophidiomyces ophidiicola, the causative agent of snake fungal disease, indicates recent introductions to the USA.</title>
        <authorList>
            <person name="Ladner J.T."/>
            <person name="Palmer J.M."/>
            <person name="Ettinger C.L."/>
            <person name="Stajich J.E."/>
            <person name="Farrell T.M."/>
            <person name="Glorioso B.M."/>
            <person name="Lawson B."/>
            <person name="Price S.J."/>
            <person name="Stengle A.G."/>
            <person name="Grear D.A."/>
            <person name="Lorch J.M."/>
        </authorList>
    </citation>
    <scope>NUCLEOTIDE SEQUENCE</scope>
    <source>
        <strain evidence="1">NWHC 24266-5</strain>
    </source>
</reference>
<gene>
    <name evidence="1" type="primary">ATG1</name>
    <name evidence="1" type="ORF">LOY88_003183</name>
</gene>
<protein>
    <submittedName>
        <fullName evidence="1">Serine/threonine-protein kinase</fullName>
        <ecNumber evidence="1">2.7.11.1</ecNumber>
    </submittedName>
</protein>
<dbReference type="EC" id="2.7.11.1" evidence="1"/>
<name>A0ACB8UX68_9EURO</name>
<evidence type="ECO:0000313" key="1">
    <source>
        <dbReference type="EMBL" id="KAI2387314.1"/>
    </source>
</evidence>
<organism evidence="1">
    <name type="scientific">Ophidiomyces ophidiicola</name>
    <dbReference type="NCBI Taxonomy" id="1387563"/>
    <lineage>
        <taxon>Eukaryota</taxon>
        <taxon>Fungi</taxon>
        <taxon>Dikarya</taxon>
        <taxon>Ascomycota</taxon>
        <taxon>Pezizomycotina</taxon>
        <taxon>Eurotiomycetes</taxon>
        <taxon>Eurotiomycetidae</taxon>
        <taxon>Onygenales</taxon>
        <taxon>Onygenaceae</taxon>
        <taxon>Ophidiomyces</taxon>
    </lineage>
</organism>
<sequence>MTTPHSRESRSVRSGRNEGGYSSELILGKYSMIEEIGKGSFATVYQGIHIKHRTYVAIKAVNIGPLNKKLKDNLKMEIEILKGLQHPHIVSLIDCDESSPSCIHLVMEYCALGDLSLFIRKRDTLRQHELTRDMIAKYPNPSVGGLNEVIVRHFLKQLASALQFLRSKDLIHRDLKPQNLLLNPSPSSYTKGLLRIMPYKTRSDSFTPLVGVASLPMLKIADFGFARSLPSTSLAETLCGSPLYMAPEILRYEKYDAKADLWSVGTVLFEMLLGRSPFRAGNHVDLLRKIEKNEDKIRFPSQTEVSEPMKTLIRSLLKRNPVERVSFNDFFASSVVQGDIPGLAEEDIREQITTPLSIALQAAQNDPFATRSGREPNLEDSRLLNKIATPSRRLSGNYTRQPINTAKKFEKTDLQRVAVTARKSIITASASVYEDCQTRDDREYPGPSSLPKDSVMRRKISSEKEAQAILERERAEIDLALEQDYVVVEKRAVEVNAFADELAASPRLQQHHATGKHSGALVRRATTTATPQVSSSPRDSPSRAVPIAYSKSRSGSIHQRHASYDPRYGPSPTSATSAISKAIKQASGRLFGYSFSPPLNQNKAGRSPPITYNSYPSCLVGQSKRTQPVDEEGKFAADLEALGNRCNVVLGFAEVKYEQIFLSPAKDSTVNPPNNQEAAESSEAGDTGMTPDATFSVAEEALVLYLKTLALLAKVLDIAGAWWVQINYGENLGKYPGVNTGIRVNNVVQWARNQFNEVLQKAEGSRQGLLDAQQKLPVDHPYHANQVGIQHIDPIAQSPDQAILSSGITAEKLLYDRALELSKSAAISELTGEDFYTSKIMYGTAIQMLEAVLEGEDIPRLRSDQSSEAANPSVNDDDLEMSSIQSEDREIVTKLINSVRTRMAALHKKIKMKEQAASPMLPPLRGTNSPKAVASPIIPHASSR</sequence>
<comment type="caution">
    <text evidence="1">The sequence shown here is derived from an EMBL/GenBank/DDBJ whole genome shotgun (WGS) entry which is preliminary data.</text>
</comment>
<dbReference type="EMBL" id="JALBCA010000040">
    <property type="protein sequence ID" value="KAI2387314.1"/>
    <property type="molecule type" value="Genomic_DNA"/>
</dbReference>
<keyword evidence="1" id="KW-0418">Kinase</keyword>
<accession>A0ACB8UX68</accession>
<proteinExistence type="predicted"/>
<keyword evidence="1" id="KW-0808">Transferase</keyword>